<feature type="region of interest" description="Disordered" evidence="1">
    <location>
        <begin position="71"/>
        <end position="114"/>
    </location>
</feature>
<reference evidence="2 3" key="1">
    <citation type="journal article" date="2021" name="Elife">
        <title>Chloroplast acquisition without the gene transfer in kleptoplastic sea slugs, Plakobranchus ocellatus.</title>
        <authorList>
            <person name="Maeda T."/>
            <person name="Takahashi S."/>
            <person name="Yoshida T."/>
            <person name="Shimamura S."/>
            <person name="Takaki Y."/>
            <person name="Nagai Y."/>
            <person name="Toyoda A."/>
            <person name="Suzuki Y."/>
            <person name="Arimoto A."/>
            <person name="Ishii H."/>
            <person name="Satoh N."/>
            <person name="Nishiyama T."/>
            <person name="Hasebe M."/>
            <person name="Maruyama T."/>
            <person name="Minagawa J."/>
            <person name="Obokata J."/>
            <person name="Shigenobu S."/>
        </authorList>
    </citation>
    <scope>NUCLEOTIDE SEQUENCE [LARGE SCALE GENOMIC DNA]</scope>
</reference>
<gene>
    <name evidence="2" type="ORF">PoB_002668000</name>
</gene>
<dbReference type="EMBL" id="BLXT01003054">
    <property type="protein sequence ID" value="GFO00175.1"/>
    <property type="molecule type" value="Genomic_DNA"/>
</dbReference>
<dbReference type="AlphaFoldDB" id="A0AAV3ZWC3"/>
<accession>A0AAV3ZWC3</accession>
<protein>
    <submittedName>
        <fullName evidence="2">Uncharacterized protein</fullName>
    </submittedName>
</protein>
<keyword evidence="3" id="KW-1185">Reference proteome</keyword>
<name>A0AAV3ZWC3_9GAST</name>
<evidence type="ECO:0000313" key="3">
    <source>
        <dbReference type="Proteomes" id="UP000735302"/>
    </source>
</evidence>
<proteinExistence type="predicted"/>
<organism evidence="2 3">
    <name type="scientific">Plakobranchus ocellatus</name>
    <dbReference type="NCBI Taxonomy" id="259542"/>
    <lineage>
        <taxon>Eukaryota</taxon>
        <taxon>Metazoa</taxon>
        <taxon>Spiralia</taxon>
        <taxon>Lophotrochozoa</taxon>
        <taxon>Mollusca</taxon>
        <taxon>Gastropoda</taxon>
        <taxon>Heterobranchia</taxon>
        <taxon>Euthyneura</taxon>
        <taxon>Panpulmonata</taxon>
        <taxon>Sacoglossa</taxon>
        <taxon>Placobranchoidea</taxon>
        <taxon>Plakobranchidae</taxon>
        <taxon>Plakobranchus</taxon>
    </lineage>
</organism>
<evidence type="ECO:0000313" key="2">
    <source>
        <dbReference type="EMBL" id="GFO00175.1"/>
    </source>
</evidence>
<comment type="caution">
    <text evidence="2">The sequence shown here is derived from an EMBL/GenBank/DDBJ whole genome shotgun (WGS) entry which is preliminary data.</text>
</comment>
<sequence length="114" mass="12614">MQFLDDQKNGFEELYGRTVDLKILVSGKLLDSYSERKMLTWHSDGIPENEIWVKIGGDHAEAAEATEIAETEEIPPPIQNRGFPRIRGKPSSLHDGSGDSCGVVGKSDEKQAML</sequence>
<dbReference type="Proteomes" id="UP000735302">
    <property type="component" value="Unassembled WGS sequence"/>
</dbReference>
<evidence type="ECO:0000256" key="1">
    <source>
        <dbReference type="SAM" id="MobiDB-lite"/>
    </source>
</evidence>